<keyword evidence="2" id="KW-1185">Reference proteome</keyword>
<reference evidence="1" key="2">
    <citation type="journal article" date="2022" name="New Phytol.">
        <title>Evolutionary transition to the ectomycorrhizal habit in the genomes of a hyperdiverse lineage of mushroom-forming fungi.</title>
        <authorList>
            <person name="Looney B."/>
            <person name="Miyauchi S."/>
            <person name="Morin E."/>
            <person name="Drula E."/>
            <person name="Courty P.E."/>
            <person name="Kohler A."/>
            <person name="Kuo A."/>
            <person name="LaButti K."/>
            <person name="Pangilinan J."/>
            <person name="Lipzen A."/>
            <person name="Riley R."/>
            <person name="Andreopoulos W."/>
            <person name="He G."/>
            <person name="Johnson J."/>
            <person name="Nolan M."/>
            <person name="Tritt A."/>
            <person name="Barry K.W."/>
            <person name="Grigoriev I.V."/>
            <person name="Nagy L.G."/>
            <person name="Hibbett D."/>
            <person name="Henrissat B."/>
            <person name="Matheny P.B."/>
            <person name="Labbe J."/>
            <person name="Martin F.M."/>
        </authorList>
    </citation>
    <scope>NUCLEOTIDE SEQUENCE</scope>
    <source>
        <strain evidence="1">HHB10654</strain>
    </source>
</reference>
<evidence type="ECO:0000313" key="1">
    <source>
        <dbReference type="EMBL" id="KAI0066165.1"/>
    </source>
</evidence>
<dbReference type="EMBL" id="MU277193">
    <property type="protein sequence ID" value="KAI0066165.1"/>
    <property type="molecule type" value="Genomic_DNA"/>
</dbReference>
<reference evidence="1" key="1">
    <citation type="submission" date="2021-03" db="EMBL/GenBank/DDBJ databases">
        <authorList>
            <consortium name="DOE Joint Genome Institute"/>
            <person name="Ahrendt S."/>
            <person name="Looney B.P."/>
            <person name="Miyauchi S."/>
            <person name="Morin E."/>
            <person name="Drula E."/>
            <person name="Courty P.E."/>
            <person name="Chicoki N."/>
            <person name="Fauchery L."/>
            <person name="Kohler A."/>
            <person name="Kuo A."/>
            <person name="Labutti K."/>
            <person name="Pangilinan J."/>
            <person name="Lipzen A."/>
            <person name="Riley R."/>
            <person name="Andreopoulos W."/>
            <person name="He G."/>
            <person name="Johnson J."/>
            <person name="Barry K.W."/>
            <person name="Grigoriev I.V."/>
            <person name="Nagy L."/>
            <person name="Hibbett D."/>
            <person name="Henrissat B."/>
            <person name="Matheny P.B."/>
            <person name="Labbe J."/>
            <person name="Martin F."/>
        </authorList>
    </citation>
    <scope>NUCLEOTIDE SEQUENCE</scope>
    <source>
        <strain evidence="1">HHB10654</strain>
    </source>
</reference>
<accession>A0ACB8TD60</accession>
<protein>
    <submittedName>
        <fullName evidence="1">Uncharacterized protein</fullName>
    </submittedName>
</protein>
<organism evidence="1 2">
    <name type="scientific">Artomyces pyxidatus</name>
    <dbReference type="NCBI Taxonomy" id="48021"/>
    <lineage>
        <taxon>Eukaryota</taxon>
        <taxon>Fungi</taxon>
        <taxon>Dikarya</taxon>
        <taxon>Basidiomycota</taxon>
        <taxon>Agaricomycotina</taxon>
        <taxon>Agaricomycetes</taxon>
        <taxon>Russulales</taxon>
        <taxon>Auriscalpiaceae</taxon>
        <taxon>Artomyces</taxon>
    </lineage>
</organism>
<comment type="caution">
    <text evidence="1">The sequence shown here is derived from an EMBL/GenBank/DDBJ whole genome shotgun (WGS) entry which is preliminary data.</text>
</comment>
<name>A0ACB8TD60_9AGAM</name>
<gene>
    <name evidence="1" type="ORF">BV25DRAFT_1868421</name>
</gene>
<dbReference type="Proteomes" id="UP000814140">
    <property type="component" value="Unassembled WGS sequence"/>
</dbReference>
<evidence type="ECO:0000313" key="2">
    <source>
        <dbReference type="Proteomes" id="UP000814140"/>
    </source>
</evidence>
<sequence>MLHASRRIRNHALTAGRFNTRRRTHHDVSLLEELEGRGFVSQSTRPELLKEHVQAGQRVVYSGIDPTAASLHVGHILPMMCLVHFHVRGHRVVPLIGGATALIGDPSGRSTERPLMEQAKVEDNITRLKPRVQKFFERALEYAQSRHVVTEKHLDRVTVLNNIDWFDKLGVLEFLSVAGTTARVNSMLSRESVQSRLNSQQGISFAEFSYQLMQAYDFLALNKKNGCTIQVGGSDQWGNIVAGVELLNRAHGSPDDQAAARDKGFGITTPLLTTASGEKFGKSAGNAVWLDEKMTSIYDFYQFFLRTPDEDVGRYLKLFTLLPLQRINEALSEHMLRPERRAAQKLLADEVTELVHTAQGVHRAQSTTQALFGTDVSDANADDILAALAGDPRLHVAGQKLMETSILKLAVDHGLVTSNGAARKLIALKGLYVNGKPVTKDDQRVKLEDLIGERLVILRVGKSNHAVLTVHL</sequence>
<proteinExistence type="predicted"/>